<organism evidence="1">
    <name type="scientific">Anguilla anguilla</name>
    <name type="common">European freshwater eel</name>
    <name type="synonym">Muraena anguilla</name>
    <dbReference type="NCBI Taxonomy" id="7936"/>
    <lineage>
        <taxon>Eukaryota</taxon>
        <taxon>Metazoa</taxon>
        <taxon>Chordata</taxon>
        <taxon>Craniata</taxon>
        <taxon>Vertebrata</taxon>
        <taxon>Euteleostomi</taxon>
        <taxon>Actinopterygii</taxon>
        <taxon>Neopterygii</taxon>
        <taxon>Teleostei</taxon>
        <taxon>Anguilliformes</taxon>
        <taxon>Anguillidae</taxon>
        <taxon>Anguilla</taxon>
    </lineage>
</organism>
<accession>A0A0E9XPF7</accession>
<dbReference type="EMBL" id="GBXM01004053">
    <property type="protein sequence ID" value="JAI04525.1"/>
    <property type="molecule type" value="Transcribed_RNA"/>
</dbReference>
<proteinExistence type="predicted"/>
<sequence length="30" mass="3594">MIRHRILDAVYFAFLHLSFLASQWSCHALF</sequence>
<reference evidence="1" key="1">
    <citation type="submission" date="2014-11" db="EMBL/GenBank/DDBJ databases">
        <authorList>
            <person name="Amaro Gonzalez C."/>
        </authorList>
    </citation>
    <scope>NUCLEOTIDE SEQUENCE</scope>
</reference>
<name>A0A0E9XPF7_ANGAN</name>
<reference evidence="1" key="2">
    <citation type="journal article" date="2015" name="Fish Shellfish Immunol.">
        <title>Early steps in the European eel (Anguilla anguilla)-Vibrio vulnificus interaction in the gills: Role of the RtxA13 toxin.</title>
        <authorList>
            <person name="Callol A."/>
            <person name="Pajuelo D."/>
            <person name="Ebbesson L."/>
            <person name="Teles M."/>
            <person name="MacKenzie S."/>
            <person name="Amaro C."/>
        </authorList>
    </citation>
    <scope>NUCLEOTIDE SEQUENCE</scope>
</reference>
<evidence type="ECO:0000313" key="1">
    <source>
        <dbReference type="EMBL" id="JAI04525.1"/>
    </source>
</evidence>
<protein>
    <submittedName>
        <fullName evidence="1">Uncharacterized protein</fullName>
    </submittedName>
</protein>
<dbReference type="AlphaFoldDB" id="A0A0E9XPF7"/>